<dbReference type="SUPFAM" id="SSF55729">
    <property type="entry name" value="Acyl-CoA N-acyltransferases (Nat)"/>
    <property type="match status" value="1"/>
</dbReference>
<protein>
    <submittedName>
        <fullName evidence="2">Acetoin utilization protein AcuA</fullName>
    </submittedName>
</protein>
<dbReference type="PIRSF" id="PIRSF021278">
    <property type="entry name" value="AcuA"/>
    <property type="match status" value="1"/>
</dbReference>
<sequence length="218" mass="25162">MALGILLKNTALVDQTKILYNTAPAFPIFRRGAVIEGPVEGEKLQTLQICRQLGNFRPPDIQLQALLRICGLPLGRVYIARCHNTIVGYIAFHKPDDEHYWGFHDSLVEMGAIEVSEKWRRCHIATDLLQYIFDHSIWGKYIVIGFHCYRHWDLKGTNLSLWQYRDMLHRLMTRVDFMPAFTTLYDIAAHPANMLMARRGAQVSGNDWLLFKEIAASF</sequence>
<dbReference type="STRING" id="341036.SAMN05660649_01178"/>
<dbReference type="GO" id="GO:0045150">
    <property type="term" value="P:acetoin catabolic process"/>
    <property type="evidence" value="ECO:0007669"/>
    <property type="project" value="InterPro"/>
</dbReference>
<dbReference type="InterPro" id="IPR024699">
    <property type="entry name" value="AcuA"/>
</dbReference>
<dbReference type="Gene3D" id="3.40.630.30">
    <property type="match status" value="1"/>
</dbReference>
<dbReference type="Pfam" id="PF00583">
    <property type="entry name" value="Acetyltransf_1"/>
    <property type="match status" value="1"/>
</dbReference>
<evidence type="ECO:0000313" key="2">
    <source>
        <dbReference type="EMBL" id="SFG25970.1"/>
    </source>
</evidence>
<reference evidence="3" key="1">
    <citation type="submission" date="2016-10" db="EMBL/GenBank/DDBJ databases">
        <authorList>
            <person name="Varghese N."/>
            <person name="Submissions S."/>
        </authorList>
    </citation>
    <scope>NUCLEOTIDE SEQUENCE [LARGE SCALE GENOMIC DNA]</scope>
    <source>
        <strain evidence="3">DSM 17038</strain>
    </source>
</reference>
<name>A0A1I2QDE9_9FIRM</name>
<dbReference type="EMBL" id="FOOX01000003">
    <property type="protein sequence ID" value="SFG25970.1"/>
    <property type="molecule type" value="Genomic_DNA"/>
</dbReference>
<dbReference type="InterPro" id="IPR000182">
    <property type="entry name" value="GNAT_dom"/>
</dbReference>
<gene>
    <name evidence="2" type="ORF">SAMN05660649_01178</name>
</gene>
<keyword evidence="3" id="KW-1185">Reference proteome</keyword>
<dbReference type="GO" id="GO:0019152">
    <property type="term" value="F:acetoin dehydrogenase (NAD+) activity"/>
    <property type="evidence" value="ECO:0007669"/>
    <property type="project" value="InterPro"/>
</dbReference>
<accession>A0A1I2QDE9</accession>
<organism evidence="2 3">
    <name type="scientific">Desulfotruncus arcticus DSM 17038</name>
    <dbReference type="NCBI Taxonomy" id="1121424"/>
    <lineage>
        <taxon>Bacteria</taxon>
        <taxon>Bacillati</taxon>
        <taxon>Bacillota</taxon>
        <taxon>Clostridia</taxon>
        <taxon>Eubacteriales</taxon>
        <taxon>Desulfallaceae</taxon>
        <taxon>Desulfotruncus</taxon>
    </lineage>
</organism>
<dbReference type="CDD" id="cd04301">
    <property type="entry name" value="NAT_SF"/>
    <property type="match status" value="1"/>
</dbReference>
<proteinExistence type="predicted"/>
<feature type="domain" description="N-acetyltransferase" evidence="1">
    <location>
        <begin position="70"/>
        <end position="135"/>
    </location>
</feature>
<dbReference type="OrthoDB" id="5416633at2"/>
<dbReference type="GO" id="GO:0016747">
    <property type="term" value="F:acyltransferase activity, transferring groups other than amino-acyl groups"/>
    <property type="evidence" value="ECO:0007669"/>
    <property type="project" value="InterPro"/>
</dbReference>
<dbReference type="RefSeq" id="WP_092469633.1">
    <property type="nucleotide sequence ID" value="NZ_FOOX01000003.1"/>
</dbReference>
<dbReference type="Proteomes" id="UP000199337">
    <property type="component" value="Unassembled WGS sequence"/>
</dbReference>
<evidence type="ECO:0000259" key="1">
    <source>
        <dbReference type="Pfam" id="PF00583"/>
    </source>
</evidence>
<evidence type="ECO:0000313" key="3">
    <source>
        <dbReference type="Proteomes" id="UP000199337"/>
    </source>
</evidence>
<dbReference type="InterPro" id="IPR016181">
    <property type="entry name" value="Acyl_CoA_acyltransferase"/>
</dbReference>
<dbReference type="AlphaFoldDB" id="A0A1I2QDE9"/>